<dbReference type="Proteomes" id="UP001595796">
    <property type="component" value="Unassembled WGS sequence"/>
</dbReference>
<keyword evidence="1" id="KW-1133">Transmembrane helix</keyword>
<evidence type="ECO:0008006" key="4">
    <source>
        <dbReference type="Google" id="ProtNLM"/>
    </source>
</evidence>
<keyword evidence="1" id="KW-0472">Membrane</keyword>
<feature type="transmembrane region" description="Helical" evidence="1">
    <location>
        <begin position="20"/>
        <end position="53"/>
    </location>
</feature>
<evidence type="ECO:0000256" key="1">
    <source>
        <dbReference type="SAM" id="Phobius"/>
    </source>
</evidence>
<evidence type="ECO:0000313" key="2">
    <source>
        <dbReference type="EMBL" id="MFC5068568.1"/>
    </source>
</evidence>
<keyword evidence="1" id="KW-0812">Transmembrane</keyword>
<reference evidence="3" key="1">
    <citation type="journal article" date="2019" name="Int. J. Syst. Evol. Microbiol.">
        <title>The Global Catalogue of Microorganisms (GCM) 10K type strain sequencing project: providing services to taxonomists for standard genome sequencing and annotation.</title>
        <authorList>
            <consortium name="The Broad Institute Genomics Platform"/>
            <consortium name="The Broad Institute Genome Sequencing Center for Infectious Disease"/>
            <person name="Wu L."/>
            <person name="Ma J."/>
        </authorList>
    </citation>
    <scope>NUCLEOTIDE SEQUENCE [LARGE SCALE GENOMIC DNA]</scope>
    <source>
        <strain evidence="3">CGMCC 1.16444</strain>
    </source>
</reference>
<keyword evidence="3" id="KW-1185">Reference proteome</keyword>
<gene>
    <name evidence="2" type="ORF">ACFPFW_11160</name>
</gene>
<dbReference type="RefSeq" id="WP_114957941.1">
    <property type="nucleotide sequence ID" value="NZ_JBHSJF010000006.1"/>
</dbReference>
<evidence type="ECO:0000313" key="3">
    <source>
        <dbReference type="Proteomes" id="UP001595796"/>
    </source>
</evidence>
<protein>
    <recommendedName>
        <fullName evidence="4">Integral membrane protein</fullName>
    </recommendedName>
</protein>
<proteinExistence type="predicted"/>
<comment type="caution">
    <text evidence="2">The sequence shown here is derived from an EMBL/GenBank/DDBJ whole genome shotgun (WGS) entry which is preliminary data.</text>
</comment>
<sequence length="93" mass="10308">MMNANQPFGLFRLRASRMPAWQIAVIGAIAAAIVVTLAIVATGVFLVVFPALLVLDAVYRWRARKSARAPRSASETIIDAEYEVLPPEDRNRR</sequence>
<dbReference type="EMBL" id="JBHSJF010000006">
    <property type="protein sequence ID" value="MFC5068568.1"/>
    <property type="molecule type" value="Genomic_DNA"/>
</dbReference>
<accession>A0ABV9Z412</accession>
<name>A0ABV9Z412_9HYPH</name>
<organism evidence="2 3">
    <name type="scientific">Flaviflagellibacter deserti</name>
    <dbReference type="NCBI Taxonomy" id="2267266"/>
    <lineage>
        <taxon>Bacteria</taxon>
        <taxon>Pseudomonadati</taxon>
        <taxon>Pseudomonadota</taxon>
        <taxon>Alphaproteobacteria</taxon>
        <taxon>Hyphomicrobiales</taxon>
        <taxon>Flaviflagellibacter</taxon>
    </lineage>
</organism>